<organism evidence="2 3">
    <name type="scientific">Enterococcus phoeniculicola ATCC BAA-412</name>
    <dbReference type="NCBI Taxonomy" id="1158610"/>
    <lineage>
        <taxon>Bacteria</taxon>
        <taxon>Bacillati</taxon>
        <taxon>Bacillota</taxon>
        <taxon>Bacilli</taxon>
        <taxon>Lactobacillales</taxon>
        <taxon>Enterococcaceae</taxon>
        <taxon>Enterococcus</taxon>
    </lineage>
</organism>
<accession>R3W339</accession>
<dbReference type="EMBL" id="AJAT01000017">
    <property type="protein sequence ID" value="EOL41866.1"/>
    <property type="molecule type" value="Genomic_DNA"/>
</dbReference>
<dbReference type="Gene3D" id="3.30.1330.40">
    <property type="entry name" value="RutC-like"/>
    <property type="match status" value="1"/>
</dbReference>
<sequence length="123" mass="13390">MKKIIQSPKLSAAGPYSHGIETDGSILFFSGQLGIDPATGKMGETIQEQTVFAIKNIEILLEEANLTKEAVVKTTVFLKDIADFPIMNQLYGEYFSSLPARSAFQVAALPNDGLIEIEIIATR</sequence>
<comment type="similarity">
    <text evidence="1">Belongs to the RutC family.</text>
</comment>
<evidence type="ECO:0000313" key="2">
    <source>
        <dbReference type="EMBL" id="EOL41866.1"/>
    </source>
</evidence>
<name>R3W339_9ENTE</name>
<dbReference type="AlphaFoldDB" id="R3W339"/>
<dbReference type="InterPro" id="IPR035959">
    <property type="entry name" value="RutC-like_sf"/>
</dbReference>
<dbReference type="HOGENOM" id="CLU_100715_7_1_9"/>
<dbReference type="CDD" id="cd00448">
    <property type="entry name" value="YjgF_YER057c_UK114_family"/>
    <property type="match status" value="1"/>
</dbReference>
<dbReference type="RefSeq" id="WP_010768858.1">
    <property type="nucleotide sequence ID" value="NZ_ASWE01000001.1"/>
</dbReference>
<dbReference type="OrthoDB" id="9803101at2"/>
<dbReference type="PANTHER" id="PTHR11803">
    <property type="entry name" value="2-IMINOBUTANOATE/2-IMINOPROPANOATE DEAMINASE RIDA"/>
    <property type="match status" value="1"/>
</dbReference>
<evidence type="ECO:0000313" key="3">
    <source>
        <dbReference type="Proteomes" id="UP000013785"/>
    </source>
</evidence>
<dbReference type="STRING" id="154621.RV11_GL001529"/>
<evidence type="ECO:0000256" key="1">
    <source>
        <dbReference type="ARBA" id="ARBA00010552"/>
    </source>
</evidence>
<dbReference type="FunFam" id="3.30.1330.40:FF:000001">
    <property type="entry name" value="L-PSP family endoribonuclease"/>
    <property type="match status" value="1"/>
</dbReference>
<dbReference type="PROSITE" id="PS01094">
    <property type="entry name" value="UPF0076"/>
    <property type="match status" value="1"/>
</dbReference>
<dbReference type="InterPro" id="IPR006056">
    <property type="entry name" value="RidA"/>
</dbReference>
<dbReference type="Proteomes" id="UP000013785">
    <property type="component" value="Unassembled WGS sequence"/>
</dbReference>
<dbReference type="eggNOG" id="COG0251">
    <property type="taxonomic scope" value="Bacteria"/>
</dbReference>
<proteinExistence type="inferred from homology"/>
<dbReference type="GO" id="GO:0005829">
    <property type="term" value="C:cytosol"/>
    <property type="evidence" value="ECO:0007669"/>
    <property type="project" value="TreeGrafter"/>
</dbReference>
<dbReference type="InterPro" id="IPR006175">
    <property type="entry name" value="YjgF/YER057c/UK114"/>
</dbReference>
<dbReference type="GO" id="GO:0019239">
    <property type="term" value="F:deaminase activity"/>
    <property type="evidence" value="ECO:0007669"/>
    <property type="project" value="TreeGrafter"/>
</dbReference>
<dbReference type="SUPFAM" id="SSF55298">
    <property type="entry name" value="YjgF-like"/>
    <property type="match status" value="1"/>
</dbReference>
<gene>
    <name evidence="2" type="ORF">UC3_02214</name>
</gene>
<comment type="caution">
    <text evidence="2">The sequence shown here is derived from an EMBL/GenBank/DDBJ whole genome shotgun (WGS) entry which is preliminary data.</text>
</comment>
<dbReference type="NCBIfam" id="TIGR00004">
    <property type="entry name" value="Rid family detoxifying hydrolase"/>
    <property type="match status" value="1"/>
</dbReference>
<protein>
    <submittedName>
        <fullName evidence="2">Uncharacterized protein</fullName>
    </submittedName>
</protein>
<dbReference type="Pfam" id="PF01042">
    <property type="entry name" value="Ribonuc_L-PSP"/>
    <property type="match status" value="1"/>
</dbReference>
<dbReference type="PATRIC" id="fig|1158610.3.peg.2189"/>
<reference evidence="2 3" key="1">
    <citation type="submission" date="2013-02" db="EMBL/GenBank/DDBJ databases">
        <title>The Genome Sequence of Enterococcus phoeniculicola BAA-412.</title>
        <authorList>
            <consortium name="The Broad Institute Genome Sequencing Platform"/>
            <consortium name="The Broad Institute Genome Sequencing Center for Infectious Disease"/>
            <person name="Earl A.M."/>
            <person name="Gilmore M.S."/>
            <person name="Lebreton F."/>
            <person name="Walker B."/>
            <person name="Young S.K."/>
            <person name="Zeng Q."/>
            <person name="Gargeya S."/>
            <person name="Fitzgerald M."/>
            <person name="Haas B."/>
            <person name="Abouelleil A."/>
            <person name="Alvarado L."/>
            <person name="Arachchi H.M."/>
            <person name="Berlin A.M."/>
            <person name="Chapman S.B."/>
            <person name="Dewar J."/>
            <person name="Goldberg J."/>
            <person name="Griggs A."/>
            <person name="Gujja S."/>
            <person name="Hansen M."/>
            <person name="Howarth C."/>
            <person name="Imamovic A."/>
            <person name="Larimer J."/>
            <person name="McCowan C."/>
            <person name="Murphy C."/>
            <person name="Neiman D."/>
            <person name="Pearson M."/>
            <person name="Priest M."/>
            <person name="Roberts A."/>
            <person name="Saif S."/>
            <person name="Shea T."/>
            <person name="Sisk P."/>
            <person name="Sykes S."/>
            <person name="Wortman J."/>
            <person name="Nusbaum C."/>
            <person name="Birren B."/>
        </authorList>
    </citation>
    <scope>NUCLEOTIDE SEQUENCE [LARGE SCALE GENOMIC DNA]</scope>
    <source>
        <strain evidence="2 3">ATCC BAA-412</strain>
    </source>
</reference>
<dbReference type="InterPro" id="IPR019897">
    <property type="entry name" value="RidA_CS"/>
</dbReference>
<dbReference type="PANTHER" id="PTHR11803:SF39">
    <property type="entry name" value="2-IMINOBUTANOATE_2-IMINOPROPANOATE DEAMINASE"/>
    <property type="match status" value="1"/>
</dbReference>
<keyword evidence="3" id="KW-1185">Reference proteome</keyword>